<name>A0AAV5TF02_9BILA</name>
<evidence type="ECO:0000313" key="4">
    <source>
        <dbReference type="EMBL" id="GMS91693.1"/>
    </source>
</evidence>
<keyword evidence="5" id="KW-1185">Reference proteome</keyword>
<evidence type="ECO:0000313" key="5">
    <source>
        <dbReference type="Proteomes" id="UP001432027"/>
    </source>
</evidence>
<dbReference type="GO" id="GO:0016559">
    <property type="term" value="P:peroxisome fission"/>
    <property type="evidence" value="ECO:0007669"/>
    <property type="project" value="InterPro"/>
</dbReference>
<feature type="non-terminal residue" evidence="4">
    <location>
        <position position="1"/>
    </location>
</feature>
<dbReference type="InterPro" id="IPR026510">
    <property type="entry name" value="PEX11C_met"/>
</dbReference>
<dbReference type="GO" id="GO:0005778">
    <property type="term" value="C:peroxisomal membrane"/>
    <property type="evidence" value="ECO:0007669"/>
    <property type="project" value="UniProtKB-SubCell"/>
</dbReference>
<protein>
    <recommendedName>
        <fullName evidence="6">Bestrophin homolog</fullName>
    </recommendedName>
</protein>
<accession>A0AAV5TF02</accession>
<dbReference type="Proteomes" id="UP001432027">
    <property type="component" value="Unassembled WGS sequence"/>
</dbReference>
<dbReference type="PANTHER" id="PTHR20990">
    <property type="entry name" value="PEROXISOMAL BIOGENESIS FACTOR 11"/>
    <property type="match status" value="1"/>
</dbReference>
<dbReference type="Pfam" id="PF05648">
    <property type="entry name" value="PEX11"/>
    <property type="match status" value="1"/>
</dbReference>
<evidence type="ECO:0000256" key="3">
    <source>
        <dbReference type="ARBA" id="ARBA00046271"/>
    </source>
</evidence>
<comment type="subcellular location">
    <subcellularLocation>
        <location evidence="3">Peroxisome membrane</location>
    </subcellularLocation>
</comment>
<evidence type="ECO:0000256" key="2">
    <source>
        <dbReference type="ARBA" id="ARBA00023140"/>
    </source>
</evidence>
<comment type="caution">
    <text evidence="4">The sequence shown here is derived from an EMBL/GenBank/DDBJ whole genome shotgun (WGS) entry which is preliminary data.</text>
</comment>
<evidence type="ECO:0008006" key="6">
    <source>
        <dbReference type="Google" id="ProtNLM"/>
    </source>
</evidence>
<dbReference type="AlphaFoldDB" id="A0AAV5TF02"/>
<sequence length="163" mass="18331">SLKAFAKQLSTARLVFKQFNHPETLRACLRFMEKTPEDAVERYCTYTVTGVNTVYGMVESVAWLSEAKIISGDSVKLFRWCVYLWLVVLAAGIIRQGRVLARKAEWSLEKVKEDVLLLISLCCDFISGANKLPPGLLWAGQLRPRTAAKLSLVSSIIGFYRTL</sequence>
<dbReference type="PANTHER" id="PTHR20990:SF1">
    <property type="entry name" value="PEROXISOMAL MEMBRANE PROTEIN 11C"/>
    <property type="match status" value="1"/>
</dbReference>
<proteinExistence type="predicted"/>
<evidence type="ECO:0000256" key="1">
    <source>
        <dbReference type="ARBA" id="ARBA00023136"/>
    </source>
</evidence>
<organism evidence="4 5">
    <name type="scientific">Pristionchus entomophagus</name>
    <dbReference type="NCBI Taxonomy" id="358040"/>
    <lineage>
        <taxon>Eukaryota</taxon>
        <taxon>Metazoa</taxon>
        <taxon>Ecdysozoa</taxon>
        <taxon>Nematoda</taxon>
        <taxon>Chromadorea</taxon>
        <taxon>Rhabditida</taxon>
        <taxon>Rhabditina</taxon>
        <taxon>Diplogasteromorpha</taxon>
        <taxon>Diplogasteroidea</taxon>
        <taxon>Neodiplogasteridae</taxon>
        <taxon>Pristionchus</taxon>
    </lineage>
</organism>
<gene>
    <name evidence="4" type="ORF">PENTCL1PPCAC_13868</name>
</gene>
<keyword evidence="1" id="KW-0472">Membrane</keyword>
<dbReference type="EMBL" id="BTSX01000004">
    <property type="protein sequence ID" value="GMS91693.1"/>
    <property type="molecule type" value="Genomic_DNA"/>
</dbReference>
<reference evidence="4" key="1">
    <citation type="submission" date="2023-10" db="EMBL/GenBank/DDBJ databases">
        <title>Genome assembly of Pristionchus species.</title>
        <authorList>
            <person name="Yoshida K."/>
            <person name="Sommer R.J."/>
        </authorList>
    </citation>
    <scope>NUCLEOTIDE SEQUENCE</scope>
    <source>
        <strain evidence="4">RS0144</strain>
    </source>
</reference>
<dbReference type="InterPro" id="IPR008733">
    <property type="entry name" value="PEX11"/>
</dbReference>
<keyword evidence="2" id="KW-0576">Peroxisome</keyword>